<accession>A0A2B4RRY5</accession>
<reference evidence="4" key="1">
    <citation type="journal article" date="2017" name="bioRxiv">
        <title>Comparative analysis of the genomes of Stylophora pistillata and Acropora digitifera provides evidence for extensive differences between species of corals.</title>
        <authorList>
            <person name="Voolstra C.R."/>
            <person name="Li Y."/>
            <person name="Liew Y.J."/>
            <person name="Baumgarten S."/>
            <person name="Zoccola D."/>
            <person name="Flot J.-F."/>
            <person name="Tambutte S."/>
            <person name="Allemand D."/>
            <person name="Aranda M."/>
        </authorList>
    </citation>
    <scope>NUCLEOTIDE SEQUENCE [LARGE SCALE GENOMIC DNA]</scope>
</reference>
<dbReference type="PANTHER" id="PTHR18849">
    <property type="entry name" value="LEUCINE RICH REPEAT PROTEIN"/>
    <property type="match status" value="1"/>
</dbReference>
<dbReference type="EMBL" id="LSMT01000337">
    <property type="protein sequence ID" value="PFX19936.1"/>
    <property type="molecule type" value="Genomic_DNA"/>
</dbReference>
<gene>
    <name evidence="3" type="primary">Anp32b</name>
    <name evidence="3" type="ORF">AWC38_SpisGene15628</name>
</gene>
<name>A0A2B4RRY5_STYPI</name>
<organism evidence="3 4">
    <name type="scientific">Stylophora pistillata</name>
    <name type="common">Smooth cauliflower coral</name>
    <dbReference type="NCBI Taxonomy" id="50429"/>
    <lineage>
        <taxon>Eukaryota</taxon>
        <taxon>Metazoa</taxon>
        <taxon>Cnidaria</taxon>
        <taxon>Anthozoa</taxon>
        <taxon>Hexacorallia</taxon>
        <taxon>Scleractinia</taxon>
        <taxon>Astrocoeniina</taxon>
        <taxon>Pocilloporidae</taxon>
        <taxon>Stylophora</taxon>
    </lineage>
</organism>
<dbReference type="Gene3D" id="3.80.10.10">
    <property type="entry name" value="Ribonuclease Inhibitor"/>
    <property type="match status" value="1"/>
</dbReference>
<keyword evidence="4" id="KW-1185">Reference proteome</keyword>
<dbReference type="PROSITE" id="PS51450">
    <property type="entry name" value="LRR"/>
    <property type="match status" value="1"/>
</dbReference>
<dbReference type="SUPFAM" id="SSF52058">
    <property type="entry name" value="L domain-like"/>
    <property type="match status" value="1"/>
</dbReference>
<protein>
    <submittedName>
        <fullName evidence="3">Acidic leucine-rich nuclear phosphoprotein 32 family member B</fullName>
    </submittedName>
</protein>
<evidence type="ECO:0000313" key="4">
    <source>
        <dbReference type="Proteomes" id="UP000225706"/>
    </source>
</evidence>
<evidence type="ECO:0000313" key="3">
    <source>
        <dbReference type="EMBL" id="PFX19936.1"/>
    </source>
</evidence>
<sequence length="287" mass="33534">MTIPIMADESSRDDGETYTSVPVVVLTVHEAHEETHEQRSHFSYEAEDALPLPSSKYRYSKWHELEDMDVKGNMLRSPRVRRTPREFKVENIRKVDEQERAELGDSDDEEVRVALPLKKNKQKKVRNYKNKMENWENAESVNLSYQDLGHPYQKKEFLRVLRRLLRCENLQLMENSIQDLSSVFLPRCSHLFLQRNFITDLRKLPRAPMLLHLSLQQNNVESLRGLELLRKTTVQSLVLKGNPVELDPNYRQQVFRILPNLQLLDGIPRLESDDADVAVDSKTCIVS</sequence>
<proteinExistence type="predicted"/>
<evidence type="ECO:0000256" key="2">
    <source>
        <dbReference type="ARBA" id="ARBA00022737"/>
    </source>
</evidence>
<dbReference type="OrthoDB" id="1517790at2759"/>
<keyword evidence="2" id="KW-0677">Repeat</keyword>
<dbReference type="InterPro" id="IPR032675">
    <property type="entry name" value="LRR_dom_sf"/>
</dbReference>
<dbReference type="Proteomes" id="UP000225706">
    <property type="component" value="Unassembled WGS sequence"/>
</dbReference>
<comment type="caution">
    <text evidence="3">The sequence shown here is derived from an EMBL/GenBank/DDBJ whole genome shotgun (WGS) entry which is preliminary data.</text>
</comment>
<dbReference type="PANTHER" id="PTHR18849:SF4">
    <property type="entry name" value="GENE 29133-RELATED"/>
    <property type="match status" value="1"/>
</dbReference>
<dbReference type="AlphaFoldDB" id="A0A2B4RRY5"/>
<dbReference type="STRING" id="50429.A0A2B4RRY5"/>
<keyword evidence="1" id="KW-0433">Leucine-rich repeat</keyword>
<dbReference type="InterPro" id="IPR001611">
    <property type="entry name" value="Leu-rich_rpt"/>
</dbReference>
<evidence type="ECO:0000256" key="1">
    <source>
        <dbReference type="ARBA" id="ARBA00022614"/>
    </source>
</evidence>